<comment type="caution">
    <text evidence="3">The sequence shown here is derived from an EMBL/GenBank/DDBJ whole genome shotgun (WGS) entry which is preliminary data.</text>
</comment>
<feature type="domain" description="Gfo/Idh/MocA-like oxidoreductase N-terminal" evidence="1">
    <location>
        <begin position="4"/>
        <end position="122"/>
    </location>
</feature>
<organism evidence="3 4">
    <name type="scientific">Aerophobetes bacterium</name>
    <dbReference type="NCBI Taxonomy" id="2030807"/>
    <lineage>
        <taxon>Bacteria</taxon>
        <taxon>Candidatus Aerophobota</taxon>
    </lineage>
</organism>
<evidence type="ECO:0000259" key="1">
    <source>
        <dbReference type="Pfam" id="PF01408"/>
    </source>
</evidence>
<protein>
    <submittedName>
        <fullName evidence="3">Gfo/Idh/MocA family oxidoreductase</fullName>
    </submittedName>
</protein>
<feature type="domain" description="GFO/IDH/MocA-like oxidoreductase" evidence="2">
    <location>
        <begin position="131"/>
        <end position="254"/>
    </location>
</feature>
<proteinExistence type="predicted"/>
<dbReference type="InterPro" id="IPR055170">
    <property type="entry name" value="GFO_IDH_MocA-like_dom"/>
</dbReference>
<evidence type="ECO:0000259" key="2">
    <source>
        <dbReference type="Pfam" id="PF22725"/>
    </source>
</evidence>
<evidence type="ECO:0000313" key="4">
    <source>
        <dbReference type="Proteomes" id="UP000316925"/>
    </source>
</evidence>
<dbReference type="Pfam" id="PF01408">
    <property type="entry name" value="GFO_IDH_MocA"/>
    <property type="match status" value="1"/>
</dbReference>
<dbReference type="PANTHER" id="PTHR43249">
    <property type="entry name" value="UDP-N-ACETYL-2-AMINO-2-DEOXY-D-GLUCURONATE OXIDASE"/>
    <property type="match status" value="1"/>
</dbReference>
<accession>A0A523YL33</accession>
<dbReference type="GO" id="GO:0000166">
    <property type="term" value="F:nucleotide binding"/>
    <property type="evidence" value="ECO:0007669"/>
    <property type="project" value="InterPro"/>
</dbReference>
<dbReference type="Proteomes" id="UP000316925">
    <property type="component" value="Unassembled WGS sequence"/>
</dbReference>
<dbReference type="InterPro" id="IPR000683">
    <property type="entry name" value="Gfo/Idh/MocA-like_OxRdtase_N"/>
</dbReference>
<dbReference type="SUPFAM" id="SSF51735">
    <property type="entry name" value="NAD(P)-binding Rossmann-fold domains"/>
    <property type="match status" value="1"/>
</dbReference>
<dbReference type="SUPFAM" id="SSF55347">
    <property type="entry name" value="Glyceraldehyde-3-phosphate dehydrogenase-like, C-terminal domain"/>
    <property type="match status" value="1"/>
</dbReference>
<dbReference type="Gene3D" id="3.30.360.10">
    <property type="entry name" value="Dihydrodipicolinate Reductase, domain 2"/>
    <property type="match status" value="1"/>
</dbReference>
<dbReference type="AlphaFoldDB" id="A0A523YL33"/>
<sequence length="350" mass="39248">MEKIRFGIIGAGMIGPFHAEAICGLDDAELIGVATTREQTAKPFAEKFGARAWYIDYHQLLQRQDIDVVNICTPPFLHEEMTVAAAKAGKHVLVEKPIAVNLKQADRMIAACKKEKVKLGVIFQCRFPKNIQRIKEFIDNYEFGRLILGDAYVKWFRSQEYYDSGAWRGTWDKEGGGALINQAIHTIDLLQWFMGEVDSLYACIDTVAHQIEVEDIAVAVLKFKNGAMGVIEGSTALYPGLPRRLDLHGERGSVILEGDDIKLWDFVDSKRGKRIGPEDYSHKKLGDASSDPTHFSSENHKLQIKDFIEAIKKDKEPLVNGIEGRKSLEIVRAIYKSGKASKPIKFPVSD</sequence>
<dbReference type="Pfam" id="PF22725">
    <property type="entry name" value="GFO_IDH_MocA_C3"/>
    <property type="match status" value="1"/>
</dbReference>
<dbReference type="EMBL" id="SOIJ01000233">
    <property type="protein sequence ID" value="TET92245.1"/>
    <property type="molecule type" value="Genomic_DNA"/>
</dbReference>
<dbReference type="InterPro" id="IPR036291">
    <property type="entry name" value="NAD(P)-bd_dom_sf"/>
</dbReference>
<reference evidence="3 4" key="1">
    <citation type="submission" date="2019-03" db="EMBL/GenBank/DDBJ databases">
        <title>Metabolic potential of uncultured bacteria and archaea associated with petroleum seepage in deep-sea sediments.</title>
        <authorList>
            <person name="Dong X."/>
            <person name="Hubert C."/>
        </authorList>
    </citation>
    <scope>NUCLEOTIDE SEQUENCE [LARGE SCALE GENOMIC DNA]</scope>
    <source>
        <strain evidence="3">E29_bin28</strain>
    </source>
</reference>
<dbReference type="Gene3D" id="3.40.50.720">
    <property type="entry name" value="NAD(P)-binding Rossmann-like Domain"/>
    <property type="match status" value="1"/>
</dbReference>
<evidence type="ECO:0000313" key="3">
    <source>
        <dbReference type="EMBL" id="TET92245.1"/>
    </source>
</evidence>
<dbReference type="InterPro" id="IPR052515">
    <property type="entry name" value="Gfo/Idh/MocA_Oxidoreductase"/>
</dbReference>
<name>A0A523YL33_UNCAE</name>
<gene>
    <name evidence="3" type="ORF">E3J33_04120</name>
</gene>
<dbReference type="PANTHER" id="PTHR43249:SF1">
    <property type="entry name" value="D-GLUCOSIDE 3-DEHYDROGENASE"/>
    <property type="match status" value="1"/>
</dbReference>